<protein>
    <recommendedName>
        <fullName evidence="4">Porin</fullName>
    </recommendedName>
</protein>
<feature type="chain" id="PRO_5045563990" description="Porin" evidence="1">
    <location>
        <begin position="19"/>
        <end position="359"/>
    </location>
</feature>
<dbReference type="Proteomes" id="UP001141933">
    <property type="component" value="Unassembled WGS sequence"/>
</dbReference>
<proteinExistence type="predicted"/>
<evidence type="ECO:0000313" key="3">
    <source>
        <dbReference type="Proteomes" id="UP001141933"/>
    </source>
</evidence>
<evidence type="ECO:0000313" key="2">
    <source>
        <dbReference type="EMBL" id="MCZ8371790.1"/>
    </source>
</evidence>
<name>A0ABT4PFF6_9BACT</name>
<feature type="signal peptide" evidence="1">
    <location>
        <begin position="1"/>
        <end position="18"/>
    </location>
</feature>
<comment type="caution">
    <text evidence="2">The sequence shown here is derived from an EMBL/GenBank/DDBJ whole genome shotgun (WGS) entry which is preliminary data.</text>
</comment>
<sequence length="359" mass="41145">MKYLFLGLFLLLSVCLKAQETRFHSGYIITASKDTIQGEIMLRTDEQNSKSCIFRENPQSEEQHFSPAELHSYHFINGKHYYSQQVTLDQEPKLLFLECLVKGRLTLYYYPTTFVQYYFFYDEETGTLTAINNQKVKVSGKNTNYEGTDLRYKGITRYVMRQWDEAEKRSENLQFNHKDMIRAVVDYNNAVCTDQNCVTYEVNDPSPTRKQWGVFGGYAGNIVHDYSKYLSGYEIGIQFSFISPRLSPSLAFLGEVVYAGSGQSYANSPDALVYGDFKAQCIAFKLGGRYIFGQQALRPFVQVDAQFAFEIGEASDTGASALAGAGLLYRVFKKHDIFVQGYWNARYTERWGIRAGFLF</sequence>
<evidence type="ECO:0000256" key="1">
    <source>
        <dbReference type="SAM" id="SignalP"/>
    </source>
</evidence>
<keyword evidence="3" id="KW-1185">Reference proteome</keyword>
<reference evidence="2" key="1">
    <citation type="submission" date="2022-12" db="EMBL/GenBank/DDBJ databases">
        <title>Phocaeicola acetigenes sp. nov., isolated feces from a healthy human.</title>
        <authorList>
            <person name="Do H."/>
            <person name="Ha Y.B."/>
            <person name="Kim J.-S."/>
            <person name="Suh M.K."/>
            <person name="Kim H.S."/>
            <person name="Lee J.-S."/>
        </authorList>
    </citation>
    <scope>NUCLEOTIDE SEQUENCE</scope>
    <source>
        <strain evidence="2">KGMB11183</strain>
    </source>
</reference>
<organism evidence="2 3">
    <name type="scientific">Phocaeicola acetigenes</name>
    <dbReference type="NCBI Taxonomy" id="3016083"/>
    <lineage>
        <taxon>Bacteria</taxon>
        <taxon>Pseudomonadati</taxon>
        <taxon>Bacteroidota</taxon>
        <taxon>Bacteroidia</taxon>
        <taxon>Bacteroidales</taxon>
        <taxon>Bacteroidaceae</taxon>
        <taxon>Phocaeicola</taxon>
    </lineage>
</organism>
<evidence type="ECO:0008006" key="4">
    <source>
        <dbReference type="Google" id="ProtNLM"/>
    </source>
</evidence>
<dbReference type="RefSeq" id="WP_269876849.1">
    <property type="nucleotide sequence ID" value="NZ_JAPZVM010000002.1"/>
</dbReference>
<dbReference type="EMBL" id="JAPZVM010000002">
    <property type="protein sequence ID" value="MCZ8371790.1"/>
    <property type="molecule type" value="Genomic_DNA"/>
</dbReference>
<gene>
    <name evidence="2" type="ORF">O6P32_03600</name>
</gene>
<accession>A0ABT4PFF6</accession>
<keyword evidence="1" id="KW-0732">Signal</keyword>